<gene>
    <name evidence="10" type="ORF">ALC57_11425</name>
</gene>
<dbReference type="Pfam" id="PF02949">
    <property type="entry name" value="7tm_6"/>
    <property type="match status" value="1"/>
</dbReference>
<dbReference type="GO" id="GO:0007165">
    <property type="term" value="P:signal transduction"/>
    <property type="evidence" value="ECO:0007669"/>
    <property type="project" value="UniProtKB-KW"/>
</dbReference>
<evidence type="ECO:0000256" key="5">
    <source>
        <dbReference type="ARBA" id="ARBA00022989"/>
    </source>
</evidence>
<evidence type="ECO:0000256" key="4">
    <source>
        <dbReference type="ARBA" id="ARBA00022725"/>
    </source>
</evidence>
<keyword evidence="6 9" id="KW-0472">Membrane</keyword>
<accession>A0A151K440</accession>
<feature type="non-terminal residue" evidence="10">
    <location>
        <position position="1"/>
    </location>
</feature>
<proteinExistence type="predicted"/>
<dbReference type="GO" id="GO:0004984">
    <property type="term" value="F:olfactory receptor activity"/>
    <property type="evidence" value="ECO:0007669"/>
    <property type="project" value="InterPro"/>
</dbReference>
<comment type="subcellular location">
    <subcellularLocation>
        <location evidence="1">Membrane</location>
        <topology evidence="1">Multi-pass membrane protein</topology>
    </subcellularLocation>
</comment>
<keyword evidence="4" id="KW-0552">Olfaction</keyword>
<dbReference type="InterPro" id="IPR004117">
    <property type="entry name" value="7tm6_olfct_rcpt"/>
</dbReference>
<evidence type="ECO:0000256" key="2">
    <source>
        <dbReference type="ARBA" id="ARBA00022606"/>
    </source>
</evidence>
<evidence type="ECO:0000256" key="7">
    <source>
        <dbReference type="ARBA" id="ARBA00023170"/>
    </source>
</evidence>
<dbReference type="GO" id="GO:0005549">
    <property type="term" value="F:odorant binding"/>
    <property type="evidence" value="ECO:0007669"/>
    <property type="project" value="InterPro"/>
</dbReference>
<comment type="caution">
    <text evidence="10">The sequence shown here is derived from an EMBL/GenBank/DDBJ whole genome shotgun (WGS) entry which is preliminary data.</text>
</comment>
<keyword evidence="2" id="KW-0716">Sensory transduction</keyword>
<dbReference type="Proteomes" id="UP000078492">
    <property type="component" value="Unassembled WGS sequence"/>
</dbReference>
<evidence type="ECO:0000256" key="1">
    <source>
        <dbReference type="ARBA" id="ARBA00004141"/>
    </source>
</evidence>
<keyword evidence="11" id="KW-1185">Reference proteome</keyword>
<keyword evidence="3 9" id="KW-0812">Transmembrane</keyword>
<keyword evidence="8" id="KW-0807">Transducer</keyword>
<evidence type="ECO:0000256" key="6">
    <source>
        <dbReference type="ARBA" id="ARBA00023136"/>
    </source>
</evidence>
<reference evidence="10 11" key="1">
    <citation type="submission" date="2015-09" db="EMBL/GenBank/DDBJ databases">
        <title>Trachymyrmex cornetzi WGS genome.</title>
        <authorList>
            <person name="Nygaard S."/>
            <person name="Hu H."/>
            <person name="Boomsma J."/>
            <person name="Zhang G."/>
        </authorList>
    </citation>
    <scope>NUCLEOTIDE SEQUENCE [LARGE SCALE GENOMIC DNA]</scope>
    <source>
        <strain evidence="10">Tcor2-1</strain>
        <tissue evidence="10">Whole body</tissue>
    </source>
</reference>
<protein>
    <submittedName>
        <fullName evidence="10">Uncharacterized protein</fullName>
    </submittedName>
</protein>
<feature type="transmembrane region" description="Helical" evidence="9">
    <location>
        <begin position="12"/>
        <end position="34"/>
    </location>
</feature>
<feature type="transmembrane region" description="Helical" evidence="9">
    <location>
        <begin position="40"/>
        <end position="61"/>
    </location>
</feature>
<organism evidence="10 11">
    <name type="scientific">Trachymyrmex cornetzi</name>
    <dbReference type="NCBI Taxonomy" id="471704"/>
    <lineage>
        <taxon>Eukaryota</taxon>
        <taxon>Metazoa</taxon>
        <taxon>Ecdysozoa</taxon>
        <taxon>Arthropoda</taxon>
        <taxon>Hexapoda</taxon>
        <taxon>Insecta</taxon>
        <taxon>Pterygota</taxon>
        <taxon>Neoptera</taxon>
        <taxon>Endopterygota</taxon>
        <taxon>Hymenoptera</taxon>
        <taxon>Apocrita</taxon>
        <taxon>Aculeata</taxon>
        <taxon>Formicoidea</taxon>
        <taxon>Formicidae</taxon>
        <taxon>Myrmicinae</taxon>
        <taxon>Trachymyrmex</taxon>
    </lineage>
</organism>
<evidence type="ECO:0000313" key="10">
    <source>
        <dbReference type="EMBL" id="KYN50598.1"/>
    </source>
</evidence>
<sequence length="90" mass="10569">RYAYILNDKFGKIIPSEFLMITVVMCYNLIHMAFRVSNSISYILDIMFIATTLAPIFYYCWFGNEVKLKVVLVTSILINCNFIIHNYLKN</sequence>
<keyword evidence="7" id="KW-0675">Receptor</keyword>
<dbReference type="AlphaFoldDB" id="A0A151K440"/>
<feature type="transmembrane region" description="Helical" evidence="9">
    <location>
        <begin position="68"/>
        <end position="88"/>
    </location>
</feature>
<evidence type="ECO:0000313" key="11">
    <source>
        <dbReference type="Proteomes" id="UP000078492"/>
    </source>
</evidence>
<dbReference type="EMBL" id="LKEY01042575">
    <property type="protein sequence ID" value="KYN50598.1"/>
    <property type="molecule type" value="Genomic_DNA"/>
</dbReference>
<evidence type="ECO:0000256" key="9">
    <source>
        <dbReference type="SAM" id="Phobius"/>
    </source>
</evidence>
<name>A0A151K440_9HYME</name>
<evidence type="ECO:0000256" key="3">
    <source>
        <dbReference type="ARBA" id="ARBA00022692"/>
    </source>
</evidence>
<keyword evidence="5 9" id="KW-1133">Transmembrane helix</keyword>
<evidence type="ECO:0000256" key="8">
    <source>
        <dbReference type="ARBA" id="ARBA00023224"/>
    </source>
</evidence>
<dbReference type="GO" id="GO:0016020">
    <property type="term" value="C:membrane"/>
    <property type="evidence" value="ECO:0007669"/>
    <property type="project" value="UniProtKB-SubCell"/>
</dbReference>